<dbReference type="RefSeq" id="WP_071385842.1">
    <property type="nucleotide sequence ID" value="NZ_MLYO01000083.1"/>
</dbReference>
<dbReference type="OrthoDB" id="4300211at2"/>
<protein>
    <recommendedName>
        <fullName evidence="3">ABM domain-containing protein</fullName>
    </recommendedName>
</protein>
<evidence type="ECO:0008006" key="3">
    <source>
        <dbReference type="Google" id="ProtNLM"/>
    </source>
</evidence>
<evidence type="ECO:0000313" key="2">
    <source>
        <dbReference type="Proteomes" id="UP000179642"/>
    </source>
</evidence>
<sequence>MYLVQLTLAPPGDAHPPAEAELKQALHDAAPDIVEHVSVHTQTRPHLVVSLFLRAASLDEAEAAAKRVWQHATANCTLLAAWSLRRAEVPLHPYDVE</sequence>
<dbReference type="EMBL" id="MLYO01000083">
    <property type="protein sequence ID" value="OIJ91603.1"/>
    <property type="molecule type" value="Genomic_DNA"/>
</dbReference>
<dbReference type="AlphaFoldDB" id="A0A1S2PCZ2"/>
<evidence type="ECO:0000313" key="1">
    <source>
        <dbReference type="EMBL" id="OIJ91603.1"/>
    </source>
</evidence>
<reference evidence="1 2" key="1">
    <citation type="submission" date="2016-10" db="EMBL/GenBank/DDBJ databases">
        <title>Genome sequence of Streptomyces sp. MUSC 1.</title>
        <authorList>
            <person name="Lee L.-H."/>
            <person name="Ser H.-L."/>
            <person name="Law J.W.-F."/>
        </authorList>
    </citation>
    <scope>NUCLEOTIDE SEQUENCE [LARGE SCALE GENOMIC DNA]</scope>
    <source>
        <strain evidence="1 2">MUSC 1</strain>
    </source>
</reference>
<organism evidence="1 2">
    <name type="scientific">Streptomyces monashensis</name>
    <dbReference type="NCBI Taxonomy" id="1678012"/>
    <lineage>
        <taxon>Bacteria</taxon>
        <taxon>Bacillati</taxon>
        <taxon>Actinomycetota</taxon>
        <taxon>Actinomycetes</taxon>
        <taxon>Kitasatosporales</taxon>
        <taxon>Streptomycetaceae</taxon>
        <taxon>Streptomyces</taxon>
    </lineage>
</organism>
<gene>
    <name evidence="1" type="ORF">BIV23_39615</name>
</gene>
<accession>A0A1S2PCZ2</accession>
<dbReference type="Proteomes" id="UP000179642">
    <property type="component" value="Unassembled WGS sequence"/>
</dbReference>
<comment type="caution">
    <text evidence="1">The sequence shown here is derived from an EMBL/GenBank/DDBJ whole genome shotgun (WGS) entry which is preliminary data.</text>
</comment>
<proteinExistence type="predicted"/>
<name>A0A1S2PCZ2_9ACTN</name>
<keyword evidence="2" id="KW-1185">Reference proteome</keyword>